<dbReference type="Proteomes" id="UP000094527">
    <property type="component" value="Unassembled WGS sequence"/>
</dbReference>
<keyword evidence="4" id="KW-1185">Reference proteome</keyword>
<evidence type="ECO:0000313" key="3">
    <source>
        <dbReference type="EMBL" id="ODM96255.1"/>
    </source>
</evidence>
<evidence type="ECO:0000313" key="4">
    <source>
        <dbReference type="Proteomes" id="UP000094527"/>
    </source>
</evidence>
<dbReference type="AlphaFoldDB" id="A0A1D2MU82"/>
<feature type="chain" id="PRO_5008904544" evidence="2">
    <location>
        <begin position="32"/>
        <end position="353"/>
    </location>
</feature>
<sequence>MAHSYYRLLYAAATCLLLYLVLIGHVGVVAGTAAAVAEEVEHCDLDEPDNAKASDKYDPSFCQEVITYDKPDLYNQDDYNILAALATSVLNKTYPSRLNTLHAFAIYDEMPHPVPTGRKTAIDEAELRIILFHGSFYCDFYVVLQQIHSPAISVALGAYKPVSRYRSFSKYKTVHAPAVTTRKSSKPAYAKYMGLHYLLQPSDPLVNPDEVIKTWADFHLPQNVWAIIKAVLRVNALDESQVYFHDNPNLGRNSEKVDKITQSEGTIAADNIDKSDVTGMSWRTFRAGSFIPTGSKSLQEVKSVSKRTEEQEPSEESLEDIVLRRSGNQHQLGNEKKESPVHHFSVESLHSIF</sequence>
<feature type="signal peptide" evidence="2">
    <location>
        <begin position="1"/>
        <end position="31"/>
    </location>
</feature>
<feature type="region of interest" description="Disordered" evidence="1">
    <location>
        <begin position="302"/>
        <end position="341"/>
    </location>
</feature>
<reference evidence="3 4" key="1">
    <citation type="journal article" date="2016" name="Genome Biol. Evol.">
        <title>Gene Family Evolution Reflects Adaptation to Soil Environmental Stressors in the Genome of the Collembolan Orchesella cincta.</title>
        <authorList>
            <person name="Faddeeva-Vakhrusheva A."/>
            <person name="Derks M.F."/>
            <person name="Anvar S.Y."/>
            <person name="Agamennone V."/>
            <person name="Suring W."/>
            <person name="Smit S."/>
            <person name="van Straalen N.M."/>
            <person name="Roelofs D."/>
        </authorList>
    </citation>
    <scope>NUCLEOTIDE SEQUENCE [LARGE SCALE GENOMIC DNA]</scope>
    <source>
        <tissue evidence="3">Mixed pool</tissue>
    </source>
</reference>
<protein>
    <submittedName>
        <fullName evidence="3">Uncharacterized protein</fullName>
    </submittedName>
</protein>
<organism evidence="3 4">
    <name type="scientific">Orchesella cincta</name>
    <name type="common">Springtail</name>
    <name type="synonym">Podura cincta</name>
    <dbReference type="NCBI Taxonomy" id="48709"/>
    <lineage>
        <taxon>Eukaryota</taxon>
        <taxon>Metazoa</taxon>
        <taxon>Ecdysozoa</taxon>
        <taxon>Arthropoda</taxon>
        <taxon>Hexapoda</taxon>
        <taxon>Collembola</taxon>
        <taxon>Entomobryomorpha</taxon>
        <taxon>Entomobryoidea</taxon>
        <taxon>Orchesellidae</taxon>
        <taxon>Orchesellinae</taxon>
        <taxon>Orchesella</taxon>
    </lineage>
</organism>
<proteinExistence type="predicted"/>
<name>A0A1D2MU82_ORCCI</name>
<gene>
    <name evidence="3" type="ORF">Ocin01_10420</name>
</gene>
<evidence type="ECO:0000256" key="1">
    <source>
        <dbReference type="SAM" id="MobiDB-lite"/>
    </source>
</evidence>
<evidence type="ECO:0000256" key="2">
    <source>
        <dbReference type="SAM" id="SignalP"/>
    </source>
</evidence>
<comment type="caution">
    <text evidence="3">The sequence shown here is derived from an EMBL/GenBank/DDBJ whole genome shotgun (WGS) entry which is preliminary data.</text>
</comment>
<accession>A0A1D2MU82</accession>
<keyword evidence="2" id="KW-0732">Signal</keyword>
<dbReference type="EMBL" id="LJIJ01000558">
    <property type="protein sequence ID" value="ODM96255.1"/>
    <property type="molecule type" value="Genomic_DNA"/>
</dbReference>